<name>A0A0Q3R3I3_BRADI</name>
<dbReference type="PANTHER" id="PTHR23155">
    <property type="entry name" value="DISEASE RESISTANCE PROTEIN RP"/>
    <property type="match status" value="1"/>
</dbReference>
<dbReference type="RefSeq" id="XP_014754702.1">
    <property type="nucleotide sequence ID" value="XM_014899216.2"/>
</dbReference>
<dbReference type="Gene3D" id="1.20.5.4130">
    <property type="match status" value="1"/>
</dbReference>
<evidence type="ECO:0000256" key="2">
    <source>
        <dbReference type="ARBA" id="ARBA00022614"/>
    </source>
</evidence>
<dbReference type="EMBL" id="CM000881">
    <property type="protein sequence ID" value="KQK08000.2"/>
    <property type="molecule type" value="Genomic_DNA"/>
</dbReference>
<evidence type="ECO:0000259" key="10">
    <source>
        <dbReference type="Pfam" id="PF23559"/>
    </source>
</evidence>
<gene>
    <name evidence="13" type="primary">LOC100826545</name>
    <name evidence="12" type="ORF">BRADI_2g39247v3</name>
</gene>
<accession>A0A0Q3R3I3</accession>
<evidence type="ECO:0000313" key="14">
    <source>
        <dbReference type="Proteomes" id="UP000008810"/>
    </source>
</evidence>
<feature type="domain" description="Disease resistance protein winged helix" evidence="10">
    <location>
        <begin position="441"/>
        <end position="512"/>
    </location>
</feature>
<keyword evidence="4" id="KW-0547">Nucleotide-binding</keyword>
<dbReference type="Gene3D" id="1.10.8.430">
    <property type="entry name" value="Helical domain of apoptotic protease-activating factors"/>
    <property type="match status" value="1"/>
</dbReference>
<dbReference type="SUPFAM" id="SSF52540">
    <property type="entry name" value="P-loop containing nucleoside triphosphate hydrolases"/>
    <property type="match status" value="1"/>
</dbReference>
<dbReference type="Pfam" id="PF18052">
    <property type="entry name" value="Rx_N"/>
    <property type="match status" value="1"/>
</dbReference>
<keyword evidence="2" id="KW-0433">Leucine-rich repeat</keyword>
<comment type="similarity">
    <text evidence="1">Belongs to the disease resistance NB-LRR family.</text>
</comment>
<evidence type="ECO:0000313" key="12">
    <source>
        <dbReference type="EMBL" id="KQK08050.1"/>
    </source>
</evidence>
<dbReference type="GO" id="GO:0042742">
    <property type="term" value="P:defense response to bacterium"/>
    <property type="evidence" value="ECO:0007669"/>
    <property type="project" value="UniProtKB-ARBA"/>
</dbReference>
<dbReference type="InterPro" id="IPR042197">
    <property type="entry name" value="Apaf_helical"/>
</dbReference>
<dbReference type="Proteomes" id="UP000008810">
    <property type="component" value="Chromosome 2"/>
</dbReference>
<dbReference type="SUPFAM" id="SSF52058">
    <property type="entry name" value="L domain-like"/>
    <property type="match status" value="1"/>
</dbReference>
<evidence type="ECO:0000256" key="4">
    <source>
        <dbReference type="ARBA" id="ARBA00022741"/>
    </source>
</evidence>
<reference evidence="12" key="2">
    <citation type="submission" date="2017-06" db="EMBL/GenBank/DDBJ databases">
        <title>WGS assembly of Brachypodium distachyon.</title>
        <authorList>
            <consortium name="The International Brachypodium Initiative"/>
            <person name="Lucas S."/>
            <person name="Harmon-Smith M."/>
            <person name="Lail K."/>
            <person name="Tice H."/>
            <person name="Grimwood J."/>
            <person name="Bruce D."/>
            <person name="Barry K."/>
            <person name="Shu S."/>
            <person name="Lindquist E."/>
            <person name="Wang M."/>
            <person name="Pitluck S."/>
            <person name="Vogel J.P."/>
            <person name="Garvin D.F."/>
            <person name="Mockler T.C."/>
            <person name="Schmutz J."/>
            <person name="Rokhsar D."/>
            <person name="Bevan M.W."/>
        </authorList>
    </citation>
    <scope>NUCLEOTIDE SEQUENCE</scope>
    <source>
        <strain evidence="12">Bd21</strain>
    </source>
</reference>
<dbReference type="PANTHER" id="PTHR23155:SF1116">
    <property type="entry name" value="OS12G0273300 PROTEIN"/>
    <property type="match status" value="1"/>
</dbReference>
<evidence type="ECO:0000259" key="9">
    <source>
        <dbReference type="Pfam" id="PF18052"/>
    </source>
</evidence>
<proteinExistence type="inferred from homology"/>
<dbReference type="InterPro" id="IPR002182">
    <property type="entry name" value="NB-ARC"/>
</dbReference>
<dbReference type="Pfam" id="PF23559">
    <property type="entry name" value="WHD_DRP"/>
    <property type="match status" value="1"/>
</dbReference>
<dbReference type="Gramene" id="KQK08050">
    <property type="protein sequence ID" value="KQK08050"/>
    <property type="gene ID" value="BRADI_2g39247v3"/>
</dbReference>
<dbReference type="OrthoDB" id="682957at2759"/>
<evidence type="ECO:0000256" key="5">
    <source>
        <dbReference type="ARBA" id="ARBA00022821"/>
    </source>
</evidence>
<evidence type="ECO:0000313" key="13">
    <source>
        <dbReference type="EnsemblPlants" id="KQK08000"/>
    </source>
</evidence>
<dbReference type="InterPro" id="IPR027417">
    <property type="entry name" value="P-loop_NTPase"/>
</dbReference>
<dbReference type="EnsemblPlants" id="KQK08050">
    <property type="protein sequence ID" value="KQK08050"/>
    <property type="gene ID" value="BRADI_2g39247v3"/>
</dbReference>
<dbReference type="Pfam" id="PF00931">
    <property type="entry name" value="NB-ARC"/>
    <property type="match status" value="1"/>
</dbReference>
<dbReference type="KEGG" id="bdi:100826545"/>
<feature type="domain" description="Disease resistance N-terminal" evidence="9">
    <location>
        <begin position="9"/>
        <end position="96"/>
    </location>
</feature>
<dbReference type="GO" id="GO:0098542">
    <property type="term" value="P:defense response to other organism"/>
    <property type="evidence" value="ECO:0000318"/>
    <property type="project" value="GO_Central"/>
</dbReference>
<dbReference type="InterPro" id="IPR058922">
    <property type="entry name" value="WHD_DRP"/>
</dbReference>
<dbReference type="CDD" id="cd14798">
    <property type="entry name" value="RX-CC_like"/>
    <property type="match status" value="1"/>
</dbReference>
<dbReference type="RefSeq" id="XP_024315830.1">
    <property type="nucleotide sequence ID" value="XM_024460062.1"/>
</dbReference>
<feature type="domain" description="NB-ARC" evidence="8">
    <location>
        <begin position="196"/>
        <end position="352"/>
    </location>
</feature>
<dbReference type="Gramene" id="KQK08000">
    <property type="protein sequence ID" value="KQK08000"/>
    <property type="gene ID" value="BRADI_2g39247v3"/>
</dbReference>
<dbReference type="AlphaFoldDB" id="A0A0Q3R3I3"/>
<dbReference type="RefSeq" id="XP_014754701.1">
    <property type="nucleotide sequence ID" value="XM_014899215.2"/>
</dbReference>
<dbReference type="PRINTS" id="PR00364">
    <property type="entry name" value="DISEASERSIST"/>
</dbReference>
<sequence length="954" mass="107362">MVMAVVTGAMGSLLPKLAELLKDEYNLQKNVKKHVESLSKEMESMNAALRKVAEVPREQLDEQVKLWANEVRELSYKMEDVVDTFLVRVDGCEEIKHNQNKLKRLVKRMGNVLTHGKARHQIAGAIKDINMEVKEVAARRDRNKIDNIVADSAATTTIDPRLRTLYTEAAELVGIYGKRDQELMRLLSIEDNYISAKRLKIVSIVGFGGLGKTTLARAVYDKIKGDFDCKAFVPVGRNPDLKKVFRDILIDLDKSSSDLPMLDERQLIDRIRLFLDDKRYLVIIDDIWDEKLWEGINLAFSNRNNLGSRLITTTRKVSVSTTCCSSADGSIYHMKPLSADDSKMLFHKRIFHDCCPAEFEDVSSDILKKCGGVPLAIITIASLLASSGEHIKPVHEWHALVQSLGLGLTEDASLEEMQRILSFSYYDLPSHLKTCLLYISIYPEDSYIEKDRLIWKWVTESFVQPGKQGISLFVLGENYFNELINRSMIQPIYNLAGLVEGCRVHDMVLDLICFLSREELFVNLLDGTSDGTSCQNNIRRLSLQHRQDHEANSLINSMRISQVRSVTIFPPAIDIMPALSRFVVLRVLDFAGCDIGESSWKLKGVGNLFHLRYLGLARTGIREIPAEIGNLQFLQLLDLEGNYDLKKIPLTVCKLRRLMFLGFHLGCEMPPGVLGNLTSIEVLDEIQASLDIVQQLSSLARLRELDIIFPVKSFDLYGPFVESLCNLKHLESLIIGCYDEPSAGLLDLLEEHSWVPPPSLRKFESDIPSNLSTLPAWIKRDPSRLSNLSELRLVVKGVQQEDMQILAGLPALRSLVILCSQQTQRRLVIGADGYRSVVLFVLRCGSGAQIMFEPGALPRAETVEFSVGVRVAKDDGNGKFELGLKGNLLSLRRTDVSIHRDGATVGEAREAEAEVRRALQDHPNRPIVSIRMEPGIPEDAHDDDICDDYKRKMN</sequence>
<evidence type="ECO:0000259" key="11">
    <source>
        <dbReference type="Pfam" id="PF23598"/>
    </source>
</evidence>
<dbReference type="GeneID" id="100826545"/>
<evidence type="ECO:0000256" key="7">
    <source>
        <dbReference type="SAM" id="Coils"/>
    </source>
</evidence>
<evidence type="ECO:0000256" key="6">
    <source>
        <dbReference type="ARBA" id="ARBA00023054"/>
    </source>
</evidence>
<accession>A0A0Q3G966</accession>
<dbReference type="InterPro" id="IPR041118">
    <property type="entry name" value="Rx_N"/>
</dbReference>
<dbReference type="GO" id="GO:0009626">
    <property type="term" value="P:plant-type hypersensitive response"/>
    <property type="evidence" value="ECO:0007669"/>
    <property type="project" value="UniProtKB-ARBA"/>
</dbReference>
<dbReference type="InterPro" id="IPR032675">
    <property type="entry name" value="LRR_dom_sf"/>
</dbReference>
<dbReference type="GO" id="GO:0002758">
    <property type="term" value="P:innate immune response-activating signaling pathway"/>
    <property type="evidence" value="ECO:0007669"/>
    <property type="project" value="UniProtKB-ARBA"/>
</dbReference>
<dbReference type="Gene3D" id="3.40.50.300">
    <property type="entry name" value="P-loop containing nucleotide triphosphate hydrolases"/>
    <property type="match status" value="1"/>
</dbReference>
<reference evidence="12 13" key="1">
    <citation type="journal article" date="2010" name="Nature">
        <title>Genome sequencing and analysis of the model grass Brachypodium distachyon.</title>
        <authorList>
            <consortium name="International Brachypodium Initiative"/>
        </authorList>
    </citation>
    <scope>NUCLEOTIDE SEQUENCE [LARGE SCALE GENOMIC DNA]</scope>
    <source>
        <strain evidence="12">Bd21</strain>
        <strain evidence="13">cv. Bd21</strain>
    </source>
</reference>
<protein>
    <recommendedName>
        <fullName evidence="15">RGH1</fullName>
    </recommendedName>
</protein>
<dbReference type="InterPro" id="IPR055414">
    <property type="entry name" value="LRR_R13L4/SHOC2-like"/>
</dbReference>
<dbReference type="Pfam" id="PF23598">
    <property type="entry name" value="LRR_14"/>
    <property type="match status" value="1"/>
</dbReference>
<dbReference type="ExpressionAtlas" id="A0A0Q3R3I3">
    <property type="expression patterns" value="baseline"/>
</dbReference>
<keyword evidence="6 7" id="KW-0175">Coiled coil</keyword>
<keyword evidence="14" id="KW-1185">Reference proteome</keyword>
<evidence type="ECO:0008006" key="15">
    <source>
        <dbReference type="Google" id="ProtNLM"/>
    </source>
</evidence>
<keyword evidence="3" id="KW-0677">Repeat</keyword>
<keyword evidence="5" id="KW-0611">Plant defense</keyword>
<dbReference type="GO" id="GO:0043531">
    <property type="term" value="F:ADP binding"/>
    <property type="evidence" value="ECO:0007669"/>
    <property type="project" value="InterPro"/>
</dbReference>
<reference evidence="13" key="3">
    <citation type="submission" date="2018-08" db="UniProtKB">
        <authorList>
            <consortium name="EnsemblPlants"/>
        </authorList>
    </citation>
    <scope>IDENTIFICATION</scope>
    <source>
        <strain evidence="13">cv. Bd21</strain>
    </source>
</reference>
<dbReference type="InterPro" id="IPR038005">
    <property type="entry name" value="RX-like_CC"/>
</dbReference>
<dbReference type="EMBL" id="CM000881">
    <property type="protein sequence ID" value="KQK08050.1"/>
    <property type="molecule type" value="Genomic_DNA"/>
</dbReference>
<dbReference type="Gene3D" id="1.10.10.10">
    <property type="entry name" value="Winged helix-like DNA-binding domain superfamily/Winged helix DNA-binding domain"/>
    <property type="match status" value="1"/>
</dbReference>
<dbReference type="FunFam" id="1.10.10.10:FF:000322">
    <property type="entry name" value="Probable disease resistance protein At1g63360"/>
    <property type="match status" value="1"/>
</dbReference>
<dbReference type="Gene3D" id="3.80.10.10">
    <property type="entry name" value="Ribonuclease Inhibitor"/>
    <property type="match status" value="1"/>
</dbReference>
<evidence type="ECO:0000259" key="8">
    <source>
        <dbReference type="Pfam" id="PF00931"/>
    </source>
</evidence>
<feature type="coiled-coil region" evidence="7">
    <location>
        <begin position="28"/>
        <end position="55"/>
    </location>
</feature>
<dbReference type="InterPro" id="IPR044974">
    <property type="entry name" value="Disease_R_plants"/>
</dbReference>
<feature type="domain" description="Disease resistance R13L4/SHOC-2-like LRR" evidence="11">
    <location>
        <begin position="562"/>
        <end position="927"/>
    </location>
</feature>
<organism evidence="12">
    <name type="scientific">Brachypodium distachyon</name>
    <name type="common">Purple false brome</name>
    <name type="synonym">Trachynia distachya</name>
    <dbReference type="NCBI Taxonomy" id="15368"/>
    <lineage>
        <taxon>Eukaryota</taxon>
        <taxon>Viridiplantae</taxon>
        <taxon>Streptophyta</taxon>
        <taxon>Embryophyta</taxon>
        <taxon>Tracheophyta</taxon>
        <taxon>Spermatophyta</taxon>
        <taxon>Magnoliopsida</taxon>
        <taxon>Liliopsida</taxon>
        <taxon>Poales</taxon>
        <taxon>Poaceae</taxon>
        <taxon>BOP clade</taxon>
        <taxon>Pooideae</taxon>
        <taxon>Stipodae</taxon>
        <taxon>Brachypodieae</taxon>
        <taxon>Brachypodium</taxon>
    </lineage>
</organism>
<dbReference type="InterPro" id="IPR036388">
    <property type="entry name" value="WH-like_DNA-bd_sf"/>
</dbReference>
<dbReference type="EnsemblPlants" id="KQK08000">
    <property type="protein sequence ID" value="KQK08000"/>
    <property type="gene ID" value="BRADI_2g39247v3"/>
</dbReference>
<evidence type="ECO:0000256" key="1">
    <source>
        <dbReference type="ARBA" id="ARBA00008894"/>
    </source>
</evidence>
<evidence type="ECO:0000256" key="3">
    <source>
        <dbReference type="ARBA" id="ARBA00022737"/>
    </source>
</evidence>